<keyword evidence="5" id="KW-0805">Transcription regulation</keyword>
<keyword evidence="11" id="KW-1185">Reference proteome</keyword>
<evidence type="ECO:0000256" key="1">
    <source>
        <dbReference type="ARBA" id="ARBA00004123"/>
    </source>
</evidence>
<evidence type="ECO:0000256" key="3">
    <source>
        <dbReference type="ARBA" id="ARBA00022771"/>
    </source>
</evidence>
<feature type="non-terminal residue" evidence="10">
    <location>
        <position position="227"/>
    </location>
</feature>
<keyword evidence="7" id="KW-0539">Nucleus</keyword>
<dbReference type="PROSITE" id="PS50808">
    <property type="entry name" value="ZF_BED"/>
    <property type="match status" value="1"/>
</dbReference>
<feature type="domain" description="BED-type" evidence="9">
    <location>
        <begin position="2"/>
        <end position="60"/>
    </location>
</feature>
<evidence type="ECO:0000259" key="9">
    <source>
        <dbReference type="PROSITE" id="PS50808"/>
    </source>
</evidence>
<keyword evidence="3 8" id="KW-0863">Zinc-finger</keyword>
<evidence type="ECO:0000256" key="4">
    <source>
        <dbReference type="ARBA" id="ARBA00022833"/>
    </source>
</evidence>
<dbReference type="PANTHER" id="PTHR46481:SF10">
    <property type="entry name" value="ZINC FINGER BED DOMAIN-CONTAINING PROTEIN 39"/>
    <property type="match status" value="1"/>
</dbReference>
<organism evidence="10 11">
    <name type="scientific">Ambispora leptoticha</name>
    <dbReference type="NCBI Taxonomy" id="144679"/>
    <lineage>
        <taxon>Eukaryota</taxon>
        <taxon>Fungi</taxon>
        <taxon>Fungi incertae sedis</taxon>
        <taxon>Mucoromycota</taxon>
        <taxon>Glomeromycotina</taxon>
        <taxon>Glomeromycetes</taxon>
        <taxon>Archaeosporales</taxon>
        <taxon>Ambisporaceae</taxon>
        <taxon>Ambispora</taxon>
    </lineage>
</organism>
<evidence type="ECO:0000256" key="7">
    <source>
        <dbReference type="ARBA" id="ARBA00023242"/>
    </source>
</evidence>
<dbReference type="PANTHER" id="PTHR46481">
    <property type="entry name" value="ZINC FINGER BED DOMAIN-CONTAINING PROTEIN 4"/>
    <property type="match status" value="1"/>
</dbReference>
<evidence type="ECO:0000313" key="10">
    <source>
        <dbReference type="EMBL" id="CAG8766835.1"/>
    </source>
</evidence>
<dbReference type="OrthoDB" id="2433088at2759"/>
<feature type="non-terminal residue" evidence="10">
    <location>
        <position position="1"/>
    </location>
</feature>
<dbReference type="SUPFAM" id="SSF53098">
    <property type="entry name" value="Ribonuclease H-like"/>
    <property type="match status" value="1"/>
</dbReference>
<reference evidence="10" key="1">
    <citation type="submission" date="2021-06" db="EMBL/GenBank/DDBJ databases">
        <authorList>
            <person name="Kallberg Y."/>
            <person name="Tangrot J."/>
            <person name="Rosling A."/>
        </authorList>
    </citation>
    <scope>NUCLEOTIDE SEQUENCE</scope>
    <source>
        <strain evidence="10">FL130A</strain>
    </source>
</reference>
<proteinExistence type="predicted"/>
<accession>A0A9N9J645</accession>
<name>A0A9N9J645_9GLOM</name>
<keyword evidence="2" id="KW-0479">Metal-binding</keyword>
<dbReference type="InterPro" id="IPR003656">
    <property type="entry name" value="Znf_BED"/>
</dbReference>
<sequence length="227" mass="25437">MRIPAPVWLYFDPPIEVESGKKKARCKLCSTDNYLTVNNGGTSNLRTHIINIHKINIPSILSSEDLATLFSQSGEHLLRETLVEWIVKDCLPFTTVESESFYKLFEVIRKLEGNITIPSASTIKRDLLEYYSVSKASLKETLGNYSSKISLTTDIWTSNSCKAFIGVTAHWLDNNWEIQSHILDLAPFEEPHSGINIANTLISICEDFGITKKILGITVDNASNNNT</sequence>
<dbReference type="GO" id="GO:0003677">
    <property type="term" value="F:DNA binding"/>
    <property type="evidence" value="ECO:0007669"/>
    <property type="project" value="InterPro"/>
</dbReference>
<dbReference type="SUPFAM" id="SSF140996">
    <property type="entry name" value="Hermes dimerisation domain"/>
    <property type="match status" value="1"/>
</dbReference>
<dbReference type="EMBL" id="CAJVPS010049790">
    <property type="protein sequence ID" value="CAG8766835.1"/>
    <property type="molecule type" value="Genomic_DNA"/>
</dbReference>
<evidence type="ECO:0000313" key="11">
    <source>
        <dbReference type="Proteomes" id="UP000789508"/>
    </source>
</evidence>
<keyword evidence="4" id="KW-0862">Zinc</keyword>
<dbReference type="AlphaFoldDB" id="A0A9N9J645"/>
<comment type="caution">
    <text evidence="10">The sequence shown here is derived from an EMBL/GenBank/DDBJ whole genome shotgun (WGS) entry which is preliminary data.</text>
</comment>
<protein>
    <submittedName>
        <fullName evidence="10">11988_t:CDS:1</fullName>
    </submittedName>
</protein>
<evidence type="ECO:0000256" key="6">
    <source>
        <dbReference type="ARBA" id="ARBA00023163"/>
    </source>
</evidence>
<dbReference type="GO" id="GO:0008270">
    <property type="term" value="F:zinc ion binding"/>
    <property type="evidence" value="ECO:0007669"/>
    <property type="project" value="UniProtKB-KW"/>
</dbReference>
<dbReference type="Proteomes" id="UP000789508">
    <property type="component" value="Unassembled WGS sequence"/>
</dbReference>
<evidence type="ECO:0000256" key="8">
    <source>
        <dbReference type="PROSITE-ProRule" id="PRU00027"/>
    </source>
</evidence>
<gene>
    <name evidence="10" type="ORF">ALEPTO_LOCUS13926</name>
</gene>
<keyword evidence="6" id="KW-0804">Transcription</keyword>
<evidence type="ECO:0000256" key="5">
    <source>
        <dbReference type="ARBA" id="ARBA00023015"/>
    </source>
</evidence>
<dbReference type="InterPro" id="IPR052035">
    <property type="entry name" value="ZnF_BED_domain_contain"/>
</dbReference>
<dbReference type="InterPro" id="IPR012337">
    <property type="entry name" value="RNaseH-like_sf"/>
</dbReference>
<dbReference type="SMART" id="SM00614">
    <property type="entry name" value="ZnF_BED"/>
    <property type="match status" value="1"/>
</dbReference>
<dbReference type="Pfam" id="PF02892">
    <property type="entry name" value="zf-BED"/>
    <property type="match status" value="1"/>
</dbReference>
<evidence type="ECO:0000256" key="2">
    <source>
        <dbReference type="ARBA" id="ARBA00022723"/>
    </source>
</evidence>
<dbReference type="GO" id="GO:0005634">
    <property type="term" value="C:nucleus"/>
    <property type="evidence" value="ECO:0007669"/>
    <property type="project" value="UniProtKB-SubCell"/>
</dbReference>
<comment type="subcellular location">
    <subcellularLocation>
        <location evidence="1">Nucleus</location>
    </subcellularLocation>
</comment>